<dbReference type="OrthoDB" id="598356at2"/>
<evidence type="ECO:0000313" key="1">
    <source>
        <dbReference type="EMBL" id="AWL10066.1"/>
    </source>
</evidence>
<proteinExistence type="predicted"/>
<reference evidence="2" key="1">
    <citation type="submission" date="2018-05" db="EMBL/GenBank/DDBJ databases">
        <title>Pseudarcicella sp. HME7025 Genome sequencing and assembly.</title>
        <authorList>
            <person name="Kim H."/>
            <person name="Kang H."/>
            <person name="Joh K."/>
        </authorList>
    </citation>
    <scope>NUCLEOTIDE SEQUENCE [LARGE SCALE GENOMIC DNA]</scope>
    <source>
        <strain evidence="2">HME7025</strain>
    </source>
</reference>
<dbReference type="SUPFAM" id="SSF54285">
    <property type="entry name" value="MoaD/ThiS"/>
    <property type="match status" value="1"/>
</dbReference>
<name>A0A2S2DXI6_9BACT</name>
<dbReference type="InterPro" id="IPR003749">
    <property type="entry name" value="ThiS/MoaD-like"/>
</dbReference>
<organism evidence="1 2">
    <name type="scientific">Aquirufa nivalisilvae</name>
    <dbReference type="NCBI Taxonomy" id="2516557"/>
    <lineage>
        <taxon>Bacteria</taxon>
        <taxon>Pseudomonadati</taxon>
        <taxon>Bacteroidota</taxon>
        <taxon>Cytophagia</taxon>
        <taxon>Cytophagales</taxon>
        <taxon>Flectobacillaceae</taxon>
        <taxon>Aquirufa</taxon>
    </lineage>
</organism>
<dbReference type="KEGG" id="psez:HME7025_02219"/>
<evidence type="ECO:0000313" key="2">
    <source>
        <dbReference type="Proteomes" id="UP000245468"/>
    </source>
</evidence>
<accession>A0A2S2DXI6</accession>
<gene>
    <name evidence="1" type="ORF">HME7025_02219</name>
</gene>
<dbReference type="InterPro" id="IPR016155">
    <property type="entry name" value="Mopterin_synth/thiamin_S_b"/>
</dbReference>
<sequence>MSFLYHDYHREWDEKKVSFEKYPIYLYYIQRYKIAPKRMPNYRILLFGLTRDLLQNKEIELRSEKILTAAQLLQELKTSYPPLAKLPSLRIAAEHHFPEADFILNEGMEIALIPPVSGG</sequence>
<dbReference type="InterPro" id="IPR012675">
    <property type="entry name" value="Beta-grasp_dom_sf"/>
</dbReference>
<dbReference type="Proteomes" id="UP000245468">
    <property type="component" value="Chromosome"/>
</dbReference>
<dbReference type="EMBL" id="CP029346">
    <property type="protein sequence ID" value="AWL10066.1"/>
    <property type="molecule type" value="Genomic_DNA"/>
</dbReference>
<dbReference type="AlphaFoldDB" id="A0A2S2DXI6"/>
<dbReference type="Pfam" id="PF02597">
    <property type="entry name" value="ThiS"/>
    <property type="match status" value="1"/>
</dbReference>
<protein>
    <recommendedName>
        <fullName evidence="3">MoaD/ThiS family protein</fullName>
    </recommendedName>
</protein>
<dbReference type="CDD" id="cd00754">
    <property type="entry name" value="Ubl_MoaD"/>
    <property type="match status" value="1"/>
</dbReference>
<keyword evidence="2" id="KW-1185">Reference proteome</keyword>
<evidence type="ECO:0008006" key="3">
    <source>
        <dbReference type="Google" id="ProtNLM"/>
    </source>
</evidence>
<dbReference type="Gene3D" id="3.10.20.30">
    <property type="match status" value="1"/>
</dbReference>